<comment type="catalytic activity">
    <reaction evidence="6">
        <text>a UDP-3-O-[(3R)-3-hydroxyacyl]-alpha-D-glucosamine + a (3R)-hydroxyacyl-[ACP] = a UDP-2-N,3-O-bis[(3R)-3-hydroxyacyl]-alpha-D-glucosamine + holo-[ACP] + H(+)</text>
        <dbReference type="Rhea" id="RHEA:53836"/>
        <dbReference type="Rhea" id="RHEA-COMP:9685"/>
        <dbReference type="Rhea" id="RHEA-COMP:9945"/>
        <dbReference type="ChEBI" id="CHEBI:15378"/>
        <dbReference type="ChEBI" id="CHEBI:64479"/>
        <dbReference type="ChEBI" id="CHEBI:78827"/>
        <dbReference type="ChEBI" id="CHEBI:137740"/>
        <dbReference type="ChEBI" id="CHEBI:137748"/>
        <dbReference type="EC" id="2.3.1.191"/>
    </reaction>
</comment>
<dbReference type="PANTHER" id="PTHR43378">
    <property type="entry name" value="UDP-3-O-ACYLGLUCOSAMINE N-ACYLTRANSFERASE"/>
    <property type="match status" value="1"/>
</dbReference>
<dbReference type="Proteomes" id="UP000226525">
    <property type="component" value="Unassembled WGS sequence"/>
</dbReference>
<comment type="pathway">
    <text evidence="6">Bacterial outer membrane biogenesis; LPS lipid A biosynthesis.</text>
</comment>
<evidence type="ECO:0000313" key="9">
    <source>
        <dbReference type="Proteomes" id="UP000226525"/>
    </source>
</evidence>
<dbReference type="EC" id="2.3.1.191" evidence="6"/>
<protein>
    <recommendedName>
        <fullName evidence="6">UDP-3-O-acylglucosamine N-acyltransferase</fullName>
        <ecNumber evidence="6">2.3.1.191</ecNumber>
    </recommendedName>
</protein>
<proteinExistence type="inferred from homology"/>
<comment type="caution">
    <text evidence="8">The sequence shown here is derived from an EMBL/GenBank/DDBJ whole genome shotgun (WGS) entry which is preliminary data.</text>
</comment>
<keyword evidence="1 6" id="KW-0444">Lipid biosynthesis</keyword>
<comment type="function">
    <text evidence="6">Catalyzes the N-acylation of UDP-3-O-acylglucosamine using 3-hydroxyacyl-ACP as the acyl donor. Is involved in the biosynthesis of lipid A, a phosphorylated glycolipid that anchors the lipopolysaccharide to the outer membrane of the cell.</text>
</comment>
<dbReference type="SUPFAM" id="SSF51161">
    <property type="entry name" value="Trimeric LpxA-like enzymes"/>
    <property type="match status" value="1"/>
</dbReference>
<dbReference type="Pfam" id="PF00132">
    <property type="entry name" value="Hexapep"/>
    <property type="match status" value="1"/>
</dbReference>
<keyword evidence="5 6" id="KW-0012">Acyltransferase</keyword>
<evidence type="ECO:0000256" key="1">
    <source>
        <dbReference type="ARBA" id="ARBA00022516"/>
    </source>
</evidence>
<dbReference type="GO" id="GO:0103118">
    <property type="term" value="F:UDP-3-O-[(3R)-3-hydroxyacyl]-glucosamine N-acyltransferase activity"/>
    <property type="evidence" value="ECO:0007669"/>
    <property type="project" value="UniProtKB-EC"/>
</dbReference>
<dbReference type="Pfam" id="PF25087">
    <property type="entry name" value="GMPPB_C"/>
    <property type="match status" value="1"/>
</dbReference>
<dbReference type="Gene3D" id="1.20.5.170">
    <property type="match status" value="1"/>
</dbReference>
<evidence type="ECO:0000256" key="2">
    <source>
        <dbReference type="ARBA" id="ARBA00022556"/>
    </source>
</evidence>
<dbReference type="InterPro" id="IPR056729">
    <property type="entry name" value="GMPPB_C"/>
</dbReference>
<dbReference type="InterPro" id="IPR001451">
    <property type="entry name" value="Hexapep"/>
</dbReference>
<keyword evidence="6" id="KW-0677">Repeat</keyword>
<dbReference type="Gene3D" id="3.40.1390.10">
    <property type="entry name" value="MurE/MurF, N-terminal domain"/>
    <property type="match status" value="1"/>
</dbReference>
<dbReference type="GO" id="GO:0016410">
    <property type="term" value="F:N-acyltransferase activity"/>
    <property type="evidence" value="ECO:0007669"/>
    <property type="project" value="InterPro"/>
</dbReference>
<reference evidence="9" key="1">
    <citation type="submission" date="2017-09" db="EMBL/GenBank/DDBJ databases">
        <title>The Reconstruction of 2,631 Draft Metagenome-Assembled Genomes from the Global Oceans.</title>
        <authorList>
            <person name="Tully B.J."/>
            <person name="Graham E.D."/>
            <person name="Heidelberg J.F."/>
        </authorList>
    </citation>
    <scope>NUCLEOTIDE SEQUENCE [LARGE SCALE GENOMIC DNA]</scope>
</reference>
<dbReference type="NCBIfam" id="TIGR01853">
    <property type="entry name" value="lipid_A_lpxD"/>
    <property type="match status" value="1"/>
</dbReference>
<evidence type="ECO:0000256" key="6">
    <source>
        <dbReference type="HAMAP-Rule" id="MF_00523"/>
    </source>
</evidence>
<dbReference type="CDD" id="cd03352">
    <property type="entry name" value="LbH_LpxD"/>
    <property type="match status" value="1"/>
</dbReference>
<dbReference type="NCBIfam" id="NF002060">
    <property type="entry name" value="PRK00892.1"/>
    <property type="match status" value="1"/>
</dbReference>
<evidence type="ECO:0000256" key="3">
    <source>
        <dbReference type="ARBA" id="ARBA00022679"/>
    </source>
</evidence>
<dbReference type="InterPro" id="IPR007691">
    <property type="entry name" value="LpxD"/>
</dbReference>
<dbReference type="Gene3D" id="2.160.10.10">
    <property type="entry name" value="Hexapeptide repeat proteins"/>
    <property type="match status" value="1"/>
</dbReference>
<keyword evidence="2 6" id="KW-0441">Lipid A biosynthesis</keyword>
<dbReference type="HAMAP" id="MF_00523">
    <property type="entry name" value="LpxD"/>
    <property type="match status" value="1"/>
</dbReference>
<comment type="similarity">
    <text evidence="6">Belongs to the transferase hexapeptide repeat family. LpxD subfamily.</text>
</comment>
<dbReference type="AlphaFoldDB" id="A0A2D6YKZ6"/>
<accession>A0A2D6YKZ6</accession>
<dbReference type="EMBL" id="NZEX01000117">
    <property type="protein sequence ID" value="MAH63830.1"/>
    <property type="molecule type" value="Genomic_DNA"/>
</dbReference>
<dbReference type="PANTHER" id="PTHR43378:SF2">
    <property type="entry name" value="UDP-3-O-ACYLGLUCOSAMINE N-ACYLTRANSFERASE 1, MITOCHONDRIAL-RELATED"/>
    <property type="match status" value="1"/>
</dbReference>
<comment type="subunit">
    <text evidence="6">Homotrimer.</text>
</comment>
<gene>
    <name evidence="6 8" type="primary">lpxD</name>
    <name evidence="8" type="ORF">CMN54_10385</name>
</gene>
<evidence type="ECO:0000313" key="8">
    <source>
        <dbReference type="EMBL" id="MAH63830.1"/>
    </source>
</evidence>
<dbReference type="InterPro" id="IPR011004">
    <property type="entry name" value="Trimer_LpxA-like_sf"/>
</dbReference>
<dbReference type="GO" id="GO:0016020">
    <property type="term" value="C:membrane"/>
    <property type="evidence" value="ECO:0007669"/>
    <property type="project" value="GOC"/>
</dbReference>
<name>A0A2D6YKZ6_9DELT</name>
<evidence type="ECO:0000259" key="7">
    <source>
        <dbReference type="Pfam" id="PF25087"/>
    </source>
</evidence>
<keyword evidence="4 6" id="KW-0443">Lipid metabolism</keyword>
<evidence type="ECO:0000256" key="5">
    <source>
        <dbReference type="ARBA" id="ARBA00023315"/>
    </source>
</evidence>
<feature type="active site" description="Proton acceptor" evidence="6">
    <location>
        <position position="257"/>
    </location>
</feature>
<evidence type="ECO:0000256" key="4">
    <source>
        <dbReference type="ARBA" id="ARBA00023098"/>
    </source>
</evidence>
<organism evidence="8 9">
    <name type="scientific">SAR324 cluster bacterium</name>
    <dbReference type="NCBI Taxonomy" id="2024889"/>
    <lineage>
        <taxon>Bacteria</taxon>
        <taxon>Deltaproteobacteria</taxon>
        <taxon>SAR324 cluster</taxon>
    </lineage>
</organism>
<sequence length="355" mass="38113">MKRIRQTLTLEDLANQLDLPFSGKASLELTHACGLDQLRPGGVAYLASASGLSSVPTPRGIHRNHHHEEEIRGDEIAVIVPAGTKAEGRNFLFAHDPLVAHVKATALLHPLQHPEAQVHHSAILGDNVQIGENVWIGPLVALYNGVRVGSGSIIHAGCVLMTDAFLGEDCELFPKVVVQEECIIGNRVILQSGSVIGADGHGYFQREGVNQKIPQVGRVVIEDDVEIGANTTVDRARFTDTVIKAGSKIDNQVQIAHNVVVGENALISAQSAIGGSATIGHHLILGGQTGIRDNVEVGNHVTAVARSVITTNIADKQVVGGMPSRPVSQWRKTQALIHRLEELFDRLKNLESRLP</sequence>
<dbReference type="UniPathway" id="UPA00973"/>
<feature type="domain" description="Mannose-1-phosphate guanyltransferase C-terminal" evidence="7">
    <location>
        <begin position="112"/>
        <end position="196"/>
    </location>
</feature>
<keyword evidence="3 6" id="KW-0808">Transferase</keyword>
<dbReference type="GO" id="GO:0009245">
    <property type="term" value="P:lipid A biosynthetic process"/>
    <property type="evidence" value="ECO:0007669"/>
    <property type="project" value="UniProtKB-UniRule"/>
</dbReference>